<comment type="caution">
    <text evidence="1">The sequence shown here is derived from an EMBL/GenBank/DDBJ whole genome shotgun (WGS) entry which is preliminary data.</text>
</comment>
<accession>W6UKE9</accession>
<sequence length="151" mass="17233">MRLTWVNSRSVDFNEILKPSVNSLHFTAMSGAFALLFIHLSPNPLNEVYTNQGRRQVSKEWREKVNQSANNVNCMVHFILPSKQMKNELIVFEPLIHMLIHSRWVAPMLLFLSAGSAVKVASADVLNVRIPNRFELVKRSSLTHSELLILP</sequence>
<keyword evidence="2" id="KW-1185">Reference proteome</keyword>
<dbReference type="AlphaFoldDB" id="W6UKE9"/>
<evidence type="ECO:0000313" key="1">
    <source>
        <dbReference type="EMBL" id="EUB62000.1"/>
    </source>
</evidence>
<evidence type="ECO:0000313" key="2">
    <source>
        <dbReference type="Proteomes" id="UP000019149"/>
    </source>
</evidence>
<dbReference type="KEGG" id="egl:EGR_03021"/>
<proteinExistence type="predicted"/>
<dbReference type="GeneID" id="36338736"/>
<dbReference type="EMBL" id="APAU02000015">
    <property type="protein sequence ID" value="EUB62000.1"/>
    <property type="molecule type" value="Genomic_DNA"/>
</dbReference>
<name>W6UKE9_ECHGR</name>
<protein>
    <submittedName>
        <fullName evidence="1">Uncharacterized protein</fullName>
    </submittedName>
</protein>
<gene>
    <name evidence="1" type="ORF">EGR_03021</name>
</gene>
<dbReference type="RefSeq" id="XP_024353196.1">
    <property type="nucleotide sequence ID" value="XM_024492270.1"/>
</dbReference>
<organism evidence="1 2">
    <name type="scientific">Echinococcus granulosus</name>
    <name type="common">Hydatid tapeworm</name>
    <dbReference type="NCBI Taxonomy" id="6210"/>
    <lineage>
        <taxon>Eukaryota</taxon>
        <taxon>Metazoa</taxon>
        <taxon>Spiralia</taxon>
        <taxon>Lophotrochozoa</taxon>
        <taxon>Platyhelminthes</taxon>
        <taxon>Cestoda</taxon>
        <taxon>Eucestoda</taxon>
        <taxon>Cyclophyllidea</taxon>
        <taxon>Taeniidae</taxon>
        <taxon>Echinococcus</taxon>
        <taxon>Echinococcus granulosus group</taxon>
    </lineage>
</organism>
<dbReference type="CTD" id="36338736"/>
<dbReference type="Proteomes" id="UP000019149">
    <property type="component" value="Unassembled WGS sequence"/>
</dbReference>
<reference evidence="1 2" key="1">
    <citation type="journal article" date="2013" name="Nat. Genet.">
        <title>The genome of the hydatid tapeworm Echinococcus granulosus.</title>
        <authorList>
            <person name="Zheng H."/>
            <person name="Zhang W."/>
            <person name="Zhang L."/>
            <person name="Zhang Z."/>
            <person name="Li J."/>
            <person name="Lu G."/>
            <person name="Zhu Y."/>
            <person name="Wang Y."/>
            <person name="Huang Y."/>
            <person name="Liu J."/>
            <person name="Kang H."/>
            <person name="Chen J."/>
            <person name="Wang L."/>
            <person name="Chen A."/>
            <person name="Yu S."/>
            <person name="Gao Z."/>
            <person name="Jin L."/>
            <person name="Gu W."/>
            <person name="Wang Z."/>
            <person name="Zhao L."/>
            <person name="Shi B."/>
            <person name="Wen H."/>
            <person name="Lin R."/>
            <person name="Jones M.K."/>
            <person name="Brejova B."/>
            <person name="Vinar T."/>
            <person name="Zhao G."/>
            <person name="McManus D.P."/>
            <person name="Chen Z."/>
            <person name="Zhou Y."/>
            <person name="Wang S."/>
        </authorList>
    </citation>
    <scope>NUCLEOTIDE SEQUENCE [LARGE SCALE GENOMIC DNA]</scope>
</reference>